<dbReference type="InterPro" id="IPR001810">
    <property type="entry name" value="F-box_dom"/>
</dbReference>
<evidence type="ECO:0000313" key="3">
    <source>
        <dbReference type="Proteomes" id="UP000824890"/>
    </source>
</evidence>
<feature type="domain" description="F-box" evidence="1">
    <location>
        <begin position="1"/>
        <end position="47"/>
    </location>
</feature>
<keyword evidence="3" id="KW-1185">Reference proteome</keyword>
<dbReference type="SUPFAM" id="SSF81383">
    <property type="entry name" value="F-box domain"/>
    <property type="match status" value="1"/>
</dbReference>
<name>A0ABQ7YHZ5_BRANA</name>
<reference evidence="2 3" key="1">
    <citation type="submission" date="2021-05" db="EMBL/GenBank/DDBJ databases">
        <title>Genome Assembly of Synthetic Allotetraploid Brassica napus Reveals Homoeologous Exchanges between Subgenomes.</title>
        <authorList>
            <person name="Davis J.T."/>
        </authorList>
    </citation>
    <scope>NUCLEOTIDE SEQUENCE [LARGE SCALE GENOMIC DNA]</scope>
    <source>
        <strain evidence="3">cv. Da-Ae</strain>
        <tissue evidence="2">Seedling</tissue>
    </source>
</reference>
<organism evidence="2 3">
    <name type="scientific">Brassica napus</name>
    <name type="common">Rape</name>
    <dbReference type="NCBI Taxonomy" id="3708"/>
    <lineage>
        <taxon>Eukaryota</taxon>
        <taxon>Viridiplantae</taxon>
        <taxon>Streptophyta</taxon>
        <taxon>Embryophyta</taxon>
        <taxon>Tracheophyta</taxon>
        <taxon>Spermatophyta</taxon>
        <taxon>Magnoliopsida</taxon>
        <taxon>eudicotyledons</taxon>
        <taxon>Gunneridae</taxon>
        <taxon>Pentapetalae</taxon>
        <taxon>rosids</taxon>
        <taxon>malvids</taxon>
        <taxon>Brassicales</taxon>
        <taxon>Brassicaceae</taxon>
        <taxon>Brassiceae</taxon>
        <taxon>Brassica</taxon>
    </lineage>
</organism>
<dbReference type="PROSITE" id="PS50181">
    <property type="entry name" value="FBOX"/>
    <property type="match status" value="1"/>
</dbReference>
<dbReference type="InterPro" id="IPR006527">
    <property type="entry name" value="F-box-assoc_dom_typ1"/>
</dbReference>
<comment type="caution">
    <text evidence="2">The sequence shown here is derived from an EMBL/GenBank/DDBJ whole genome shotgun (WGS) entry which is preliminary data.</text>
</comment>
<dbReference type="Proteomes" id="UP000824890">
    <property type="component" value="Unassembled WGS sequence"/>
</dbReference>
<evidence type="ECO:0000259" key="1">
    <source>
        <dbReference type="PROSITE" id="PS50181"/>
    </source>
</evidence>
<dbReference type="InterPro" id="IPR036047">
    <property type="entry name" value="F-box-like_dom_sf"/>
</dbReference>
<evidence type="ECO:0000313" key="2">
    <source>
        <dbReference type="EMBL" id="KAH0867797.1"/>
    </source>
</evidence>
<dbReference type="SMART" id="SM00256">
    <property type="entry name" value="FBOX"/>
    <property type="match status" value="1"/>
</dbReference>
<proteinExistence type="predicted"/>
<dbReference type="Pfam" id="PF07734">
    <property type="entry name" value="FBA_1"/>
    <property type="match status" value="1"/>
</dbReference>
<protein>
    <recommendedName>
        <fullName evidence="1">F-box domain-containing protein</fullName>
    </recommendedName>
</protein>
<dbReference type="EMBL" id="JAGKQM010000017">
    <property type="protein sequence ID" value="KAH0867797.1"/>
    <property type="molecule type" value="Genomic_DNA"/>
</dbReference>
<dbReference type="Gene3D" id="1.20.1280.50">
    <property type="match status" value="1"/>
</dbReference>
<sequence length="190" mass="22090">MKKMSNLPKDLVEKVLYRIPLSSLRTVRSTCREWNSLSKRGSFEKKHLGQKKVAAAEEFMVVMMMDCKVYLLRVGLHNVESCLKHEGGLISQARKSMYLKSFTAMVYCYASLRITLASLEVFRRLFLSLFDFTRETFGPSLPLMFEFHEMQDTLSLSSVIEEQLSVLFQPWDTLWMEIWITTKIEPNGVV</sequence>
<dbReference type="CDD" id="cd22157">
    <property type="entry name" value="F-box_AtFBW1-like"/>
    <property type="match status" value="1"/>
</dbReference>
<gene>
    <name evidence="2" type="ORF">HID58_074819</name>
</gene>
<accession>A0ABQ7YHZ5</accession>
<dbReference type="Pfam" id="PF00646">
    <property type="entry name" value="F-box"/>
    <property type="match status" value="1"/>
</dbReference>